<proteinExistence type="predicted"/>
<comment type="caution">
    <text evidence="1">The sequence shown here is derived from an EMBL/GenBank/DDBJ whole genome shotgun (WGS) entry which is preliminary data.</text>
</comment>
<dbReference type="Proteomes" id="UP000814140">
    <property type="component" value="Unassembled WGS sequence"/>
</dbReference>
<evidence type="ECO:0000313" key="2">
    <source>
        <dbReference type="Proteomes" id="UP000814140"/>
    </source>
</evidence>
<reference evidence="1" key="1">
    <citation type="submission" date="2021-03" db="EMBL/GenBank/DDBJ databases">
        <authorList>
            <consortium name="DOE Joint Genome Institute"/>
            <person name="Ahrendt S."/>
            <person name="Looney B.P."/>
            <person name="Miyauchi S."/>
            <person name="Morin E."/>
            <person name="Drula E."/>
            <person name="Courty P.E."/>
            <person name="Chicoki N."/>
            <person name="Fauchery L."/>
            <person name="Kohler A."/>
            <person name="Kuo A."/>
            <person name="Labutti K."/>
            <person name="Pangilinan J."/>
            <person name="Lipzen A."/>
            <person name="Riley R."/>
            <person name="Andreopoulos W."/>
            <person name="He G."/>
            <person name="Johnson J."/>
            <person name="Barry K.W."/>
            <person name="Grigoriev I.V."/>
            <person name="Nagy L."/>
            <person name="Hibbett D."/>
            <person name="Henrissat B."/>
            <person name="Matheny P.B."/>
            <person name="Labbe J."/>
            <person name="Martin F."/>
        </authorList>
    </citation>
    <scope>NUCLEOTIDE SEQUENCE</scope>
    <source>
        <strain evidence="1">HHB10654</strain>
    </source>
</reference>
<name>A0ACB8T0W4_9AGAM</name>
<keyword evidence="2" id="KW-1185">Reference proteome</keyword>
<reference evidence="1" key="2">
    <citation type="journal article" date="2022" name="New Phytol.">
        <title>Evolutionary transition to the ectomycorrhizal habit in the genomes of a hyperdiverse lineage of mushroom-forming fungi.</title>
        <authorList>
            <person name="Looney B."/>
            <person name="Miyauchi S."/>
            <person name="Morin E."/>
            <person name="Drula E."/>
            <person name="Courty P.E."/>
            <person name="Kohler A."/>
            <person name="Kuo A."/>
            <person name="LaButti K."/>
            <person name="Pangilinan J."/>
            <person name="Lipzen A."/>
            <person name="Riley R."/>
            <person name="Andreopoulos W."/>
            <person name="He G."/>
            <person name="Johnson J."/>
            <person name="Nolan M."/>
            <person name="Tritt A."/>
            <person name="Barry K.W."/>
            <person name="Grigoriev I.V."/>
            <person name="Nagy L.G."/>
            <person name="Hibbett D."/>
            <person name="Henrissat B."/>
            <person name="Matheny P.B."/>
            <person name="Labbe J."/>
            <person name="Martin F.M."/>
        </authorList>
    </citation>
    <scope>NUCLEOTIDE SEQUENCE</scope>
    <source>
        <strain evidence="1">HHB10654</strain>
    </source>
</reference>
<protein>
    <submittedName>
        <fullName evidence="1">Uncharacterized protein</fullName>
    </submittedName>
</protein>
<evidence type="ECO:0000313" key="1">
    <source>
        <dbReference type="EMBL" id="KAI0062454.1"/>
    </source>
</evidence>
<organism evidence="1 2">
    <name type="scientific">Artomyces pyxidatus</name>
    <dbReference type="NCBI Taxonomy" id="48021"/>
    <lineage>
        <taxon>Eukaryota</taxon>
        <taxon>Fungi</taxon>
        <taxon>Dikarya</taxon>
        <taxon>Basidiomycota</taxon>
        <taxon>Agaricomycotina</taxon>
        <taxon>Agaricomycetes</taxon>
        <taxon>Russulales</taxon>
        <taxon>Auriscalpiaceae</taxon>
        <taxon>Artomyces</taxon>
    </lineage>
</organism>
<sequence length="500" mass="56180">MLNLPDEILLDILEDVGYNVLLTCQQTCRRLNTLITTSVPLQYTIELAACGMLDGERGPNTLDIHERLRLLVLYDEAWRKLDWTRYSGLTHLVDRMLPLSVAGTALVLPSAIDILPGHPAPLLIQRLPSFLCGVEEQHNPFARLFPRFTRFDASQDLCVGLDIPSTHPTNGQCCLLSILTGDPHPLAHNGGALELGHAVLLDLCGDYLLESHYNSESLWISLTDYYPGARSQAYWDHRGWFLDDKHILLDIRLFHGRSSHAKCLFVVPFRHRSDGDAPVYMFSLPELLSSVDRSWGYIIPGRASGPLHPGHFHADPDERLISMYCVVLNRDQSTRYFVVDIPVQTFISYVRAHPAAAGQHVAVPWDAWGTHGARVMLMPTYCRQNGMLVSGMRRIDVPVHAPYAVTVVDYHPRRVARAIAREDPAVVHGAFVDTEKERLGEGGLRTLLPCIVTKIPLPDGPARCVQQGRPLSVWFDQNGVLFVETARMDRRVENVWAYTI</sequence>
<dbReference type="EMBL" id="MU277207">
    <property type="protein sequence ID" value="KAI0062454.1"/>
    <property type="molecule type" value="Genomic_DNA"/>
</dbReference>
<accession>A0ACB8T0W4</accession>
<gene>
    <name evidence="1" type="ORF">BV25DRAFT_1915990</name>
</gene>